<dbReference type="Proteomes" id="UP000681722">
    <property type="component" value="Unassembled WGS sequence"/>
</dbReference>
<dbReference type="InterPro" id="IPR022353">
    <property type="entry name" value="Insulin_CS"/>
</dbReference>
<feature type="chain" id="PRO_5044131950" description="Insulin-like domain-containing protein" evidence="3">
    <location>
        <begin position="23"/>
        <end position="193"/>
    </location>
</feature>
<evidence type="ECO:0000313" key="9">
    <source>
        <dbReference type="Proteomes" id="UP000663829"/>
    </source>
</evidence>
<dbReference type="Proteomes" id="UP000677228">
    <property type="component" value="Unassembled WGS sequence"/>
</dbReference>
<dbReference type="EMBL" id="CAJNOQ010004430">
    <property type="protein sequence ID" value="CAF1058793.1"/>
    <property type="molecule type" value="Genomic_DNA"/>
</dbReference>
<dbReference type="GO" id="GO:0005179">
    <property type="term" value="F:hormone activity"/>
    <property type="evidence" value="ECO:0007669"/>
    <property type="project" value="InterPro"/>
</dbReference>
<protein>
    <recommendedName>
        <fullName evidence="4">Insulin-like domain-containing protein</fullName>
    </recommendedName>
</protein>
<feature type="domain" description="Insulin-like" evidence="4">
    <location>
        <begin position="118"/>
        <end position="189"/>
    </location>
</feature>
<comment type="subcellular location">
    <subcellularLocation>
        <location evidence="2">Secreted</location>
    </subcellularLocation>
</comment>
<reference evidence="6" key="1">
    <citation type="submission" date="2021-02" db="EMBL/GenBank/DDBJ databases">
        <authorList>
            <person name="Nowell W R."/>
        </authorList>
    </citation>
    <scope>NUCLEOTIDE SEQUENCE</scope>
</reference>
<evidence type="ECO:0000313" key="8">
    <source>
        <dbReference type="EMBL" id="CAF3827385.1"/>
    </source>
</evidence>
<evidence type="ECO:0000313" key="6">
    <source>
        <dbReference type="EMBL" id="CAF1058793.1"/>
    </source>
</evidence>
<evidence type="ECO:0000256" key="2">
    <source>
        <dbReference type="RuleBase" id="RU000406"/>
    </source>
</evidence>
<evidence type="ECO:0000313" key="5">
    <source>
        <dbReference type="EMBL" id="CAF1008662.1"/>
    </source>
</evidence>
<dbReference type="InterPro" id="IPR016179">
    <property type="entry name" value="Insulin-like"/>
</dbReference>
<keyword evidence="3" id="KW-0732">Signal</keyword>
<dbReference type="Proteomes" id="UP000682733">
    <property type="component" value="Unassembled WGS sequence"/>
</dbReference>
<dbReference type="Gene3D" id="1.10.100.10">
    <property type="entry name" value="Insulin-like"/>
    <property type="match status" value="1"/>
</dbReference>
<evidence type="ECO:0000313" key="7">
    <source>
        <dbReference type="EMBL" id="CAF3777605.1"/>
    </source>
</evidence>
<organism evidence="6 9">
    <name type="scientific">Didymodactylos carnosus</name>
    <dbReference type="NCBI Taxonomy" id="1234261"/>
    <lineage>
        <taxon>Eukaryota</taxon>
        <taxon>Metazoa</taxon>
        <taxon>Spiralia</taxon>
        <taxon>Gnathifera</taxon>
        <taxon>Rotifera</taxon>
        <taxon>Eurotatoria</taxon>
        <taxon>Bdelloidea</taxon>
        <taxon>Philodinida</taxon>
        <taxon>Philodinidae</taxon>
        <taxon>Didymodactylos</taxon>
    </lineage>
</organism>
<dbReference type="GO" id="GO:0005576">
    <property type="term" value="C:extracellular region"/>
    <property type="evidence" value="ECO:0007669"/>
    <property type="project" value="UniProtKB-SubCell"/>
</dbReference>
<dbReference type="EMBL" id="CAJOBA010006609">
    <property type="protein sequence ID" value="CAF3777605.1"/>
    <property type="molecule type" value="Genomic_DNA"/>
</dbReference>
<sequence>MFNLAIIFFFTILCYTPTTIYCYTPYSNNLKKLENVLDSSSNDYRQPLQQRSIQDGTEYTIKDVGVTYRQRLSKDEVDANNRPLCTIEYNDQMLKEDEIIDINSKFYKVEECQLSRAYHACGPNIFHMLKIVCSIAEQFIKKRTPSTNDHRNDRSSSSLGLLASNTRPKLITESCCQNLCTIPEMTRYCPRHE</sequence>
<dbReference type="EMBL" id="CAJNOK010006602">
    <property type="protein sequence ID" value="CAF1008662.1"/>
    <property type="molecule type" value="Genomic_DNA"/>
</dbReference>
<evidence type="ECO:0000256" key="3">
    <source>
        <dbReference type="SAM" id="SignalP"/>
    </source>
</evidence>
<dbReference type="SMART" id="SM00078">
    <property type="entry name" value="IlGF"/>
    <property type="match status" value="1"/>
</dbReference>
<comment type="similarity">
    <text evidence="1 2">Belongs to the insulin family.</text>
</comment>
<accession>A0A814L5N2</accession>
<dbReference type="Pfam" id="PF00049">
    <property type="entry name" value="Insulin"/>
    <property type="match status" value="1"/>
</dbReference>
<dbReference type="OrthoDB" id="9970428at2759"/>
<evidence type="ECO:0000259" key="4">
    <source>
        <dbReference type="SMART" id="SM00078"/>
    </source>
</evidence>
<dbReference type="Proteomes" id="UP000663829">
    <property type="component" value="Unassembled WGS sequence"/>
</dbReference>
<comment type="caution">
    <text evidence="6">The sequence shown here is derived from an EMBL/GenBank/DDBJ whole genome shotgun (WGS) entry which is preliminary data.</text>
</comment>
<dbReference type="SUPFAM" id="SSF56994">
    <property type="entry name" value="Insulin-like"/>
    <property type="match status" value="1"/>
</dbReference>
<keyword evidence="2" id="KW-0964">Secreted</keyword>
<dbReference type="EMBL" id="CAJOBC010004430">
    <property type="protein sequence ID" value="CAF3827385.1"/>
    <property type="molecule type" value="Genomic_DNA"/>
</dbReference>
<keyword evidence="9" id="KW-1185">Reference proteome</keyword>
<name>A0A814L5N2_9BILA</name>
<gene>
    <name evidence="6" type="ORF">GPM918_LOCUS16668</name>
    <name evidence="5" type="ORF">OVA965_LOCUS14929</name>
    <name evidence="8" type="ORF">SRO942_LOCUS16667</name>
    <name evidence="7" type="ORF">TMI583_LOCUS14932</name>
</gene>
<dbReference type="PROSITE" id="PS00262">
    <property type="entry name" value="INSULIN"/>
    <property type="match status" value="1"/>
</dbReference>
<feature type="signal peptide" evidence="3">
    <location>
        <begin position="1"/>
        <end position="22"/>
    </location>
</feature>
<proteinExistence type="inferred from homology"/>
<dbReference type="InterPro" id="IPR036438">
    <property type="entry name" value="Insulin-like_sf"/>
</dbReference>
<dbReference type="AlphaFoldDB" id="A0A814L5N2"/>
<evidence type="ECO:0000256" key="1">
    <source>
        <dbReference type="ARBA" id="ARBA00009034"/>
    </source>
</evidence>